<dbReference type="Proteomes" id="UP000095282">
    <property type="component" value="Unplaced"/>
</dbReference>
<feature type="transmembrane region" description="Helical" evidence="1">
    <location>
        <begin position="20"/>
        <end position="37"/>
    </location>
</feature>
<evidence type="ECO:0000313" key="3">
    <source>
        <dbReference type="WBParaSite" id="Csp11.Scaffold630.g19038.t1"/>
    </source>
</evidence>
<protein>
    <submittedName>
        <fullName evidence="3">Bestrophin homolog</fullName>
    </submittedName>
</protein>
<dbReference type="WBParaSite" id="Csp11.Scaffold630.g19038.t1">
    <property type="protein sequence ID" value="Csp11.Scaffold630.g19038.t1"/>
    <property type="gene ID" value="Csp11.Scaffold630.g19038"/>
</dbReference>
<organism evidence="2 3">
    <name type="scientific">Caenorhabditis tropicalis</name>
    <dbReference type="NCBI Taxonomy" id="1561998"/>
    <lineage>
        <taxon>Eukaryota</taxon>
        <taxon>Metazoa</taxon>
        <taxon>Ecdysozoa</taxon>
        <taxon>Nematoda</taxon>
        <taxon>Chromadorea</taxon>
        <taxon>Rhabditida</taxon>
        <taxon>Rhabditina</taxon>
        <taxon>Rhabditomorpha</taxon>
        <taxon>Rhabditoidea</taxon>
        <taxon>Rhabditidae</taxon>
        <taxon>Peloderinae</taxon>
        <taxon>Caenorhabditis</taxon>
    </lineage>
</organism>
<dbReference type="eggNOG" id="ENOG502TKJM">
    <property type="taxonomic scope" value="Eukaryota"/>
</dbReference>
<proteinExistence type="predicted"/>
<keyword evidence="2" id="KW-1185">Reference proteome</keyword>
<sequence length="87" mass="10119">MSNKMENDELSWAMREDLLSALYFPFIWLAACYISYLEKVQIIEESPEVPEIPMTPVTPMETQLNRRRASIETTVSYLSINDVNMNV</sequence>
<reference evidence="3" key="1">
    <citation type="submission" date="2016-11" db="UniProtKB">
        <authorList>
            <consortium name="WormBaseParasite"/>
        </authorList>
    </citation>
    <scope>IDENTIFICATION</scope>
</reference>
<keyword evidence="1" id="KW-0812">Transmembrane</keyword>
<accession>A0A1I7USZ4</accession>
<name>A0A1I7USZ4_9PELO</name>
<dbReference type="AlphaFoldDB" id="A0A1I7USZ4"/>
<dbReference type="PROSITE" id="PS51257">
    <property type="entry name" value="PROKAR_LIPOPROTEIN"/>
    <property type="match status" value="1"/>
</dbReference>
<keyword evidence="1" id="KW-1133">Transmembrane helix</keyword>
<keyword evidence="1" id="KW-0472">Membrane</keyword>
<evidence type="ECO:0000313" key="2">
    <source>
        <dbReference type="Proteomes" id="UP000095282"/>
    </source>
</evidence>
<evidence type="ECO:0000256" key="1">
    <source>
        <dbReference type="SAM" id="Phobius"/>
    </source>
</evidence>